<dbReference type="RefSeq" id="WP_301589779.1">
    <property type="nucleotide sequence ID" value="NZ_JAPFQI010000005.1"/>
</dbReference>
<comment type="caution">
    <text evidence="3">The sequence shown here is derived from an EMBL/GenBank/DDBJ whole genome shotgun (WGS) entry which is preliminary data.</text>
</comment>
<organism evidence="3 4">
    <name type="scientific">Sabulicella glaciei</name>
    <dbReference type="NCBI Taxonomy" id="2984948"/>
    <lineage>
        <taxon>Bacteria</taxon>
        <taxon>Pseudomonadati</taxon>
        <taxon>Pseudomonadota</taxon>
        <taxon>Alphaproteobacteria</taxon>
        <taxon>Acetobacterales</taxon>
        <taxon>Acetobacteraceae</taxon>
        <taxon>Sabulicella</taxon>
    </lineage>
</organism>
<evidence type="ECO:0000313" key="4">
    <source>
        <dbReference type="Proteomes" id="UP001526430"/>
    </source>
</evidence>
<reference evidence="3 4" key="1">
    <citation type="submission" date="2022-10" db="EMBL/GenBank/DDBJ databases">
        <title>Roseococcus glaciei nov., sp. nov., isolated from glacier.</title>
        <authorList>
            <person name="Liu Q."/>
            <person name="Xin Y.-H."/>
        </authorList>
    </citation>
    <scope>NUCLEOTIDE SEQUENCE [LARGE SCALE GENOMIC DNA]</scope>
    <source>
        <strain evidence="3 4">MDT2-1-1</strain>
    </source>
</reference>
<dbReference type="CDD" id="cd02440">
    <property type="entry name" value="AdoMet_MTases"/>
    <property type="match status" value="1"/>
</dbReference>
<proteinExistence type="predicted"/>
<dbReference type="SUPFAM" id="SSF53335">
    <property type="entry name" value="S-adenosyl-L-methionine-dependent methyltransferases"/>
    <property type="match status" value="1"/>
</dbReference>
<dbReference type="Gene3D" id="3.40.50.150">
    <property type="entry name" value="Vaccinia Virus protein VP39"/>
    <property type="match status" value="1"/>
</dbReference>
<dbReference type="NCBIfam" id="TIGR00095">
    <property type="entry name" value="16S rRNA (guanine(966)-N(2))-methyltransferase RsmD"/>
    <property type="match status" value="1"/>
</dbReference>
<sequence length="183" mass="19551">MRIIAGRWKGRKLLAPEGTVTRPTNERARQALFDMLWHAPWAGRDRVEGAEVLDAFAGTGALGIEALSRGAARAHFLENRPEALAACRANLRACKGAEGRVLPADALRPPRAPAPCTLVFLDPPYGEGLVPRAIEALGAAGWIAPDALICAELGPGDPAPEEGFETLAERAHGKARWNILSPR</sequence>
<name>A0ABT3NUJ5_9PROT</name>
<keyword evidence="1 3" id="KW-0489">Methyltransferase</keyword>
<dbReference type="Proteomes" id="UP001526430">
    <property type="component" value="Unassembled WGS sequence"/>
</dbReference>
<protein>
    <submittedName>
        <fullName evidence="3">16S rRNA (Guanine(966)-N(2))-methyltransferase RsmD</fullName>
        <ecNumber evidence="3">2.1.1.171</ecNumber>
    </submittedName>
</protein>
<dbReference type="PIRSF" id="PIRSF004553">
    <property type="entry name" value="CHP00095"/>
    <property type="match status" value="1"/>
</dbReference>
<dbReference type="InterPro" id="IPR004398">
    <property type="entry name" value="RNA_MeTrfase_RsmD"/>
</dbReference>
<dbReference type="PANTHER" id="PTHR43542:SF1">
    <property type="entry name" value="METHYLTRANSFERASE"/>
    <property type="match status" value="1"/>
</dbReference>
<dbReference type="Pfam" id="PF03602">
    <property type="entry name" value="Cons_hypoth95"/>
    <property type="match status" value="1"/>
</dbReference>
<gene>
    <name evidence="3" type="primary">rsmD</name>
    <name evidence="3" type="ORF">OF850_09345</name>
</gene>
<dbReference type="EC" id="2.1.1.171" evidence="3"/>
<accession>A0ABT3NUJ5</accession>
<dbReference type="GO" id="GO:0052913">
    <property type="term" value="F:16S rRNA (guanine(966)-N(2))-methyltransferase activity"/>
    <property type="evidence" value="ECO:0007669"/>
    <property type="project" value="UniProtKB-EC"/>
</dbReference>
<evidence type="ECO:0000256" key="2">
    <source>
        <dbReference type="ARBA" id="ARBA00022679"/>
    </source>
</evidence>
<evidence type="ECO:0000256" key="1">
    <source>
        <dbReference type="ARBA" id="ARBA00022603"/>
    </source>
</evidence>
<dbReference type="EMBL" id="JAPFQI010000005">
    <property type="protein sequence ID" value="MCW8085828.1"/>
    <property type="molecule type" value="Genomic_DNA"/>
</dbReference>
<keyword evidence="4" id="KW-1185">Reference proteome</keyword>
<evidence type="ECO:0000313" key="3">
    <source>
        <dbReference type="EMBL" id="MCW8085828.1"/>
    </source>
</evidence>
<dbReference type="InterPro" id="IPR029063">
    <property type="entry name" value="SAM-dependent_MTases_sf"/>
</dbReference>
<dbReference type="PANTHER" id="PTHR43542">
    <property type="entry name" value="METHYLTRANSFERASE"/>
    <property type="match status" value="1"/>
</dbReference>
<keyword evidence="2 3" id="KW-0808">Transferase</keyword>